<evidence type="ECO:0000256" key="8">
    <source>
        <dbReference type="ARBA" id="ARBA00023008"/>
    </source>
</evidence>
<reference evidence="13 14" key="1">
    <citation type="journal article" date="2019" name="Int. J. Syst. Evol. Microbiol.">
        <title>The Global Catalogue of Microorganisms (GCM) 10K type strain sequencing project: providing services to taxonomists for standard genome sequencing and annotation.</title>
        <authorList>
            <consortium name="The Broad Institute Genomics Platform"/>
            <consortium name="The Broad Institute Genome Sequencing Center for Infectious Disease"/>
            <person name="Wu L."/>
            <person name="Ma J."/>
        </authorList>
    </citation>
    <scope>NUCLEOTIDE SEQUENCE [LARGE SCALE GENOMIC DNA]</scope>
    <source>
        <strain evidence="13 14">GX21</strain>
    </source>
</reference>
<comment type="subunit">
    <text evidence="2">Homotrimer.</text>
</comment>
<accession>A0ABD5ZYS3</accession>
<dbReference type="PANTHER" id="PTHR11709">
    <property type="entry name" value="MULTI-COPPER OXIDASE"/>
    <property type="match status" value="1"/>
</dbReference>
<dbReference type="InterPro" id="IPR045087">
    <property type="entry name" value="Cu-oxidase_fam"/>
</dbReference>
<feature type="domain" description="Plastocyanin-like" evidence="12">
    <location>
        <begin position="78"/>
        <end position="189"/>
    </location>
</feature>
<keyword evidence="5 10" id="KW-0479">Metal-binding</keyword>
<dbReference type="AlphaFoldDB" id="A0ABD5ZYS3"/>
<evidence type="ECO:0000313" key="13">
    <source>
        <dbReference type="EMBL" id="MFC7255526.1"/>
    </source>
</evidence>
<dbReference type="GO" id="GO:0046872">
    <property type="term" value="F:metal ion binding"/>
    <property type="evidence" value="ECO:0007669"/>
    <property type="project" value="UniProtKB-KW"/>
</dbReference>
<evidence type="ECO:0000256" key="11">
    <source>
        <dbReference type="SAM" id="MobiDB-lite"/>
    </source>
</evidence>
<evidence type="ECO:0000256" key="7">
    <source>
        <dbReference type="ARBA" id="ARBA00023002"/>
    </source>
</evidence>
<name>A0ABD5ZYS3_9EURY</name>
<keyword evidence="8 10" id="KW-0186">Copper</keyword>
<dbReference type="FunFam" id="2.60.40.420:FF:000093">
    <property type="entry name" value="Copper-containing nitrite reductase"/>
    <property type="match status" value="1"/>
</dbReference>
<comment type="cofactor">
    <cofactor evidence="1 10">
        <name>Cu(+)</name>
        <dbReference type="ChEBI" id="CHEBI:49552"/>
    </cofactor>
</comment>
<dbReference type="PRINTS" id="PR00695">
    <property type="entry name" value="CUNO2RDTASE"/>
</dbReference>
<comment type="catalytic activity">
    <reaction evidence="9">
        <text>nitric oxide + Fe(III)-[cytochrome c] + H2O = Fe(II)-[cytochrome c] + nitrite + 2 H(+)</text>
        <dbReference type="Rhea" id="RHEA:15233"/>
        <dbReference type="Rhea" id="RHEA-COMP:10350"/>
        <dbReference type="Rhea" id="RHEA-COMP:14399"/>
        <dbReference type="ChEBI" id="CHEBI:15377"/>
        <dbReference type="ChEBI" id="CHEBI:15378"/>
        <dbReference type="ChEBI" id="CHEBI:16301"/>
        <dbReference type="ChEBI" id="CHEBI:16480"/>
        <dbReference type="ChEBI" id="CHEBI:29033"/>
        <dbReference type="ChEBI" id="CHEBI:29034"/>
        <dbReference type="EC" id="1.7.2.1"/>
    </reaction>
</comment>
<dbReference type="CDD" id="cd11020">
    <property type="entry name" value="CuRO_1_CuNIR"/>
    <property type="match status" value="1"/>
</dbReference>
<keyword evidence="14" id="KW-1185">Reference proteome</keyword>
<feature type="binding site" description="type 1 copper site" evidence="10">
    <location>
        <position position="125"/>
    </location>
    <ligand>
        <name>Cu cation</name>
        <dbReference type="ChEBI" id="CHEBI:23378"/>
        <label>1</label>
    </ligand>
</feature>
<evidence type="ECO:0000256" key="2">
    <source>
        <dbReference type="ARBA" id="ARBA00011233"/>
    </source>
</evidence>
<feature type="binding site" description="type 1 copper site" evidence="10">
    <location>
        <position position="174"/>
    </location>
    <ligand>
        <name>Cu cation</name>
        <dbReference type="ChEBI" id="CHEBI:23378"/>
        <label>1</label>
    </ligand>
</feature>
<dbReference type="InterPro" id="IPR001287">
    <property type="entry name" value="NO2-reductase_Cu"/>
</dbReference>
<evidence type="ECO:0000256" key="4">
    <source>
        <dbReference type="ARBA" id="ARBA00017290"/>
    </source>
</evidence>
<feature type="binding site" description="type 1 copper site" evidence="10">
    <location>
        <position position="165"/>
    </location>
    <ligand>
        <name>Cu cation</name>
        <dbReference type="ChEBI" id="CHEBI:23378"/>
        <label>1</label>
    </ligand>
</feature>
<dbReference type="Proteomes" id="UP001596434">
    <property type="component" value="Unassembled WGS sequence"/>
</dbReference>
<protein>
    <recommendedName>
        <fullName evidence="4">Copper-containing nitrite reductase</fullName>
        <ecNumber evidence="3">1.7.2.1</ecNumber>
    </recommendedName>
</protein>
<comment type="cofactor">
    <cofactor evidence="10">
        <name>Cu(2+)</name>
        <dbReference type="ChEBI" id="CHEBI:29036"/>
    </cofactor>
</comment>
<sequence length="365" mass="38809">MFETTRRRALQALGVGGAAAAAGCTVQAPTADAEKQRNRVEQQSSPSVDRIAADPTDIPDPIDRSEPAEVDVTLRAEEVTAEIEPGVTFDYMTYNGQVPGPLVRVRKGDTVNLTLENASENALPHNVDFHAAAGPGGGAEATMTAPGETSHLTFKATYPGAYIYHCAVPNLDMHISAGMFGIILVEPEAGLPAVDQELYLGQHEIYTDGKAGQGGKHSFDMAAMKREEPTYVVMNGEKYGLTPDVYGSAATVSTDDTARVYFVTGGPNLTSSFHPIGNVWEEFYPQGSLTTEPQTHIQTSPVAPGSTCIATMNFPVPGNFKLVDHALTRVARRGCLAIVTAEGEERPDIFDPEPQADGRTGSTSA</sequence>
<dbReference type="InterPro" id="IPR008972">
    <property type="entry name" value="Cupredoxin"/>
</dbReference>
<evidence type="ECO:0000259" key="12">
    <source>
        <dbReference type="Pfam" id="PF07732"/>
    </source>
</evidence>
<dbReference type="NCBIfam" id="TIGR02376">
    <property type="entry name" value="Cu_nitrite_red"/>
    <property type="match status" value="1"/>
</dbReference>
<dbReference type="RefSeq" id="WP_379703755.1">
    <property type="nucleotide sequence ID" value="NZ_JBHTAT010000001.1"/>
</dbReference>
<dbReference type="InterPro" id="IPR011707">
    <property type="entry name" value="Cu-oxidase-like_N"/>
</dbReference>
<evidence type="ECO:0000256" key="5">
    <source>
        <dbReference type="ARBA" id="ARBA00022723"/>
    </source>
</evidence>
<evidence type="ECO:0000256" key="9">
    <source>
        <dbReference type="ARBA" id="ARBA00049340"/>
    </source>
</evidence>
<evidence type="ECO:0000313" key="14">
    <source>
        <dbReference type="Proteomes" id="UP001596434"/>
    </source>
</evidence>
<dbReference type="PROSITE" id="PS51257">
    <property type="entry name" value="PROKAR_LIPOPROTEIN"/>
    <property type="match status" value="1"/>
</dbReference>
<dbReference type="EMBL" id="JBHTAT010000001">
    <property type="protein sequence ID" value="MFC7255526.1"/>
    <property type="molecule type" value="Genomic_DNA"/>
</dbReference>
<dbReference type="Pfam" id="PF07732">
    <property type="entry name" value="Cu-oxidase_3"/>
    <property type="match status" value="1"/>
</dbReference>
<feature type="binding site" description="type 1 copper site" evidence="10">
    <location>
        <position position="325"/>
    </location>
    <ligand>
        <name>Cu cation</name>
        <dbReference type="ChEBI" id="CHEBI:23378"/>
        <label>1</label>
    </ligand>
</feature>
<feature type="region of interest" description="Disordered" evidence="11">
    <location>
        <begin position="29"/>
        <end position="65"/>
    </location>
</feature>
<comment type="caution">
    <text evidence="13">The sequence shown here is derived from an EMBL/GenBank/DDBJ whole genome shotgun (WGS) entry which is preliminary data.</text>
</comment>
<dbReference type="SUPFAM" id="SSF49503">
    <property type="entry name" value="Cupredoxins"/>
    <property type="match status" value="2"/>
</dbReference>
<feature type="binding site" description="type 1 copper site" evidence="10">
    <location>
        <position position="166"/>
    </location>
    <ligand>
        <name>Cu cation</name>
        <dbReference type="ChEBI" id="CHEBI:23378"/>
        <label>1</label>
    </ligand>
</feature>
<dbReference type="Gene3D" id="2.60.40.420">
    <property type="entry name" value="Cupredoxins - blue copper proteins"/>
    <property type="match status" value="2"/>
</dbReference>
<dbReference type="InterPro" id="IPR006311">
    <property type="entry name" value="TAT_signal"/>
</dbReference>
<dbReference type="EC" id="1.7.2.1" evidence="3"/>
<keyword evidence="6" id="KW-0677">Repeat</keyword>
<organism evidence="13 14">
    <name type="scientific">Haloplanus litoreus</name>
    <dbReference type="NCBI Taxonomy" id="767515"/>
    <lineage>
        <taxon>Archaea</taxon>
        <taxon>Methanobacteriati</taxon>
        <taxon>Methanobacteriota</taxon>
        <taxon>Stenosarchaea group</taxon>
        <taxon>Halobacteria</taxon>
        <taxon>Halobacteriales</taxon>
        <taxon>Haloferacaceae</taxon>
        <taxon>Haloplanus</taxon>
    </lineage>
</organism>
<keyword evidence="7 13" id="KW-0560">Oxidoreductase</keyword>
<evidence type="ECO:0000256" key="3">
    <source>
        <dbReference type="ARBA" id="ARBA00011882"/>
    </source>
</evidence>
<dbReference type="CDD" id="cd04208">
    <property type="entry name" value="CuRO_2_CuNIR"/>
    <property type="match status" value="1"/>
</dbReference>
<feature type="binding site" description="type 1 copper site" evidence="10">
    <location>
        <position position="179"/>
    </location>
    <ligand>
        <name>Cu cation</name>
        <dbReference type="ChEBI" id="CHEBI:23378"/>
        <label>1</label>
    </ligand>
</feature>
<dbReference type="PANTHER" id="PTHR11709:SF394">
    <property type="entry name" value="FI03373P-RELATED"/>
    <property type="match status" value="1"/>
</dbReference>
<evidence type="ECO:0000256" key="1">
    <source>
        <dbReference type="ARBA" id="ARBA00001960"/>
    </source>
</evidence>
<dbReference type="GeneID" id="96953889"/>
<evidence type="ECO:0000256" key="10">
    <source>
        <dbReference type="PIRSR" id="PIRSR601287-1"/>
    </source>
</evidence>
<feature type="region of interest" description="Disordered" evidence="11">
    <location>
        <begin position="345"/>
        <end position="365"/>
    </location>
</feature>
<feature type="binding site" description="type 1 copper site" evidence="10">
    <location>
        <position position="130"/>
    </location>
    <ligand>
        <name>Cu cation</name>
        <dbReference type="ChEBI" id="CHEBI:23378"/>
        <label>1</label>
    </ligand>
</feature>
<evidence type="ECO:0000256" key="6">
    <source>
        <dbReference type="ARBA" id="ARBA00022737"/>
    </source>
</evidence>
<proteinExistence type="predicted"/>
<dbReference type="PROSITE" id="PS51318">
    <property type="entry name" value="TAT"/>
    <property type="match status" value="1"/>
</dbReference>
<dbReference type="GO" id="GO:0050421">
    <property type="term" value="F:nitrite reductase (NO-forming) activity"/>
    <property type="evidence" value="ECO:0007669"/>
    <property type="project" value="UniProtKB-EC"/>
</dbReference>
<gene>
    <name evidence="13" type="primary">nirK</name>
    <name evidence="13" type="ORF">ACFQKE_09525</name>
</gene>